<comment type="caution">
    <text evidence="2">The sequence shown here is derived from an EMBL/GenBank/DDBJ whole genome shotgun (WGS) entry which is preliminary data.</text>
</comment>
<dbReference type="Gene3D" id="3.40.50.1820">
    <property type="entry name" value="alpha/beta hydrolase"/>
    <property type="match status" value="1"/>
</dbReference>
<feature type="region of interest" description="Disordered" evidence="1">
    <location>
        <begin position="407"/>
        <end position="426"/>
    </location>
</feature>
<dbReference type="EMBL" id="JAKGSG010000020">
    <property type="protein sequence ID" value="MCF4120299.1"/>
    <property type="molecule type" value="Genomic_DNA"/>
</dbReference>
<keyword evidence="3" id="KW-1185">Reference proteome</keyword>
<proteinExistence type="predicted"/>
<accession>A0AA41UAN4</accession>
<evidence type="ECO:0000313" key="2">
    <source>
        <dbReference type="EMBL" id="MCF4120299.1"/>
    </source>
</evidence>
<dbReference type="SUPFAM" id="SSF53474">
    <property type="entry name" value="alpha/beta-Hydrolases"/>
    <property type="match status" value="1"/>
</dbReference>
<organism evidence="2 3">
    <name type="scientific">Antribacter soli</name>
    <dbReference type="NCBI Taxonomy" id="2910976"/>
    <lineage>
        <taxon>Bacteria</taxon>
        <taxon>Bacillati</taxon>
        <taxon>Actinomycetota</taxon>
        <taxon>Actinomycetes</taxon>
        <taxon>Micrococcales</taxon>
        <taxon>Promicromonosporaceae</taxon>
        <taxon>Antribacter</taxon>
    </lineage>
</organism>
<evidence type="ECO:0000256" key="1">
    <source>
        <dbReference type="SAM" id="MobiDB-lite"/>
    </source>
</evidence>
<evidence type="ECO:0008006" key="4">
    <source>
        <dbReference type="Google" id="ProtNLM"/>
    </source>
</evidence>
<name>A0AA41UAN4_9MICO</name>
<dbReference type="InterPro" id="IPR029058">
    <property type="entry name" value="AB_hydrolase_fold"/>
</dbReference>
<gene>
    <name evidence="2" type="ORF">L1785_04830</name>
</gene>
<protein>
    <recommendedName>
        <fullName evidence="4">PGAP1-like protein</fullName>
    </recommendedName>
</protein>
<dbReference type="AlphaFoldDB" id="A0AA41UAN4"/>
<sequence>MSRPEGPLAPADTIVVTGGLASTAVEADAVRSAAARLAAAADDLREAVTWCSRAGCAVGQPLGAAWAAPGLAVQQAAAVEAVERAARRLQVRADLYDLLGWRLLRAAGLYEEAESVAERAVGALVTTEGFVLGRVFAGSPAMLLGGAAAAAGTGVLAWLSNRATGGLSTALFHAVAPEAVRRLAPWTDEGVAGLGAGIAWARPAQAGGEVGVPGGARVVAAAVRHLPSGAGGDPVVVTQVQEAGFAGGAAPAWSTQGGTVAETLRRVADLYPWDGGAPYATVAVQRVVGADGGVSWTVLVPGTESVLPAGHPWDAVTDLELMGREADGASAAVVGALEQAGVGADEPVTLVGHSLGGIAAMALASSPGFTERYRLGGVVTAGSPVATFGAPPGVPVLHLETAEEVVSAADGHSSGENPRTGDRVTVSRSLAASADPLDRAASGSVPAAHGVDTHVRTLELAVASGDPRVLDVTDRVGPLLQGEQVTTTYWSARRVTP</sequence>
<dbReference type="Proteomes" id="UP001165405">
    <property type="component" value="Unassembled WGS sequence"/>
</dbReference>
<dbReference type="RefSeq" id="WP_236088074.1">
    <property type="nucleotide sequence ID" value="NZ_JAKGSG010000020.1"/>
</dbReference>
<reference evidence="2" key="1">
    <citation type="submission" date="2022-01" db="EMBL/GenBank/DDBJ databases">
        <title>Antribacter sp. nov., isolated from Guizhou of China.</title>
        <authorList>
            <person name="Chengliang C."/>
            <person name="Ya Z."/>
        </authorList>
    </citation>
    <scope>NUCLEOTIDE SEQUENCE</scope>
    <source>
        <strain evidence="2">KLBMP 9083</strain>
    </source>
</reference>
<evidence type="ECO:0000313" key="3">
    <source>
        <dbReference type="Proteomes" id="UP001165405"/>
    </source>
</evidence>